<dbReference type="Proteomes" id="UP000324222">
    <property type="component" value="Unassembled WGS sequence"/>
</dbReference>
<feature type="region of interest" description="Disordered" evidence="1">
    <location>
        <begin position="1"/>
        <end position="42"/>
    </location>
</feature>
<comment type="caution">
    <text evidence="2">The sequence shown here is derived from an EMBL/GenBank/DDBJ whole genome shotgun (WGS) entry which is preliminary data.</text>
</comment>
<feature type="region of interest" description="Disordered" evidence="1">
    <location>
        <begin position="54"/>
        <end position="128"/>
    </location>
</feature>
<name>A0A5B7J4I1_PORTR</name>
<organism evidence="2 3">
    <name type="scientific">Portunus trituberculatus</name>
    <name type="common">Swimming crab</name>
    <name type="synonym">Neptunus trituberculatus</name>
    <dbReference type="NCBI Taxonomy" id="210409"/>
    <lineage>
        <taxon>Eukaryota</taxon>
        <taxon>Metazoa</taxon>
        <taxon>Ecdysozoa</taxon>
        <taxon>Arthropoda</taxon>
        <taxon>Crustacea</taxon>
        <taxon>Multicrustacea</taxon>
        <taxon>Malacostraca</taxon>
        <taxon>Eumalacostraca</taxon>
        <taxon>Eucarida</taxon>
        <taxon>Decapoda</taxon>
        <taxon>Pleocyemata</taxon>
        <taxon>Brachyura</taxon>
        <taxon>Eubrachyura</taxon>
        <taxon>Portunoidea</taxon>
        <taxon>Portunidae</taxon>
        <taxon>Portuninae</taxon>
        <taxon>Portunus</taxon>
    </lineage>
</organism>
<reference evidence="2 3" key="1">
    <citation type="submission" date="2019-05" db="EMBL/GenBank/DDBJ databases">
        <title>Another draft genome of Portunus trituberculatus and its Hox gene families provides insights of decapod evolution.</title>
        <authorList>
            <person name="Jeong J.-H."/>
            <person name="Song I."/>
            <person name="Kim S."/>
            <person name="Choi T."/>
            <person name="Kim D."/>
            <person name="Ryu S."/>
            <person name="Kim W."/>
        </authorList>
    </citation>
    <scope>NUCLEOTIDE SEQUENCE [LARGE SCALE GENOMIC DNA]</scope>
    <source>
        <tissue evidence="2">Muscle</tissue>
    </source>
</reference>
<sequence>MTGRCLGSAARQRSGRRGWDWRQAGEGKHAAGRVRVRQEGRPQQRVACLAPAGCHAPATPGHATQDCPALRRSKEPSSLTSRAWRDKQGASALAPPRARRRARTPREGLPPLPQTETATDHRRMQIIE</sequence>
<feature type="compositionally biased region" description="Basic and acidic residues" evidence="1">
    <location>
        <begin position="17"/>
        <end position="29"/>
    </location>
</feature>
<protein>
    <submittedName>
        <fullName evidence="2">Uncharacterized protein</fullName>
    </submittedName>
</protein>
<keyword evidence="3" id="KW-1185">Reference proteome</keyword>
<proteinExistence type="predicted"/>
<dbReference type="EMBL" id="VSRR010079141">
    <property type="protein sequence ID" value="MPC88846.1"/>
    <property type="molecule type" value="Genomic_DNA"/>
</dbReference>
<evidence type="ECO:0000313" key="2">
    <source>
        <dbReference type="EMBL" id="MPC88846.1"/>
    </source>
</evidence>
<feature type="compositionally biased region" description="Basic and acidic residues" evidence="1">
    <location>
        <begin position="118"/>
        <end position="128"/>
    </location>
</feature>
<dbReference type="AlphaFoldDB" id="A0A5B7J4I1"/>
<evidence type="ECO:0000256" key="1">
    <source>
        <dbReference type="SAM" id="MobiDB-lite"/>
    </source>
</evidence>
<accession>A0A5B7J4I1</accession>
<evidence type="ECO:0000313" key="3">
    <source>
        <dbReference type="Proteomes" id="UP000324222"/>
    </source>
</evidence>
<gene>
    <name evidence="2" type="ORF">E2C01_083769</name>
</gene>